<dbReference type="OrthoDB" id="958025at2"/>
<sequence>MIKKQQVFESNDQVILDEAETKAKASPNSVTESKSHLMSDEAADTNHSLKPQQAFTGDEFVSEQQLIETLDKHIPPGVVTPVKGVSKLTKLTLLSLLSLVVVQTVLALVTAASQSPWLFGFYAFVLAIVSAWAGRGALIEYRKLKQLRDIDQHQQVAQRLSQSVQTGEADKFINKLLKQYGQSAAVSKYASSISAEHNDAEKLALFESVVVEERDAKASKVVSRFAAEAAVLLAASPLAALDMAIILWRNQKMISQIAQIYGIELGYWSRIKLIRAIVTNIIYAGASEVVTDLGTQMMSMEVTGKLSTRVAQGIGGGLLTARLGYQAMGLCRPVAFSENKRPKLRKVYQQLLSELKAFTKESLSATSSVDNKQPDSDKLAR</sequence>
<evidence type="ECO:0000256" key="3">
    <source>
        <dbReference type="ARBA" id="ARBA00022475"/>
    </source>
</evidence>
<evidence type="ECO:0000256" key="5">
    <source>
        <dbReference type="ARBA" id="ARBA00022692"/>
    </source>
</evidence>
<evidence type="ECO:0000256" key="4">
    <source>
        <dbReference type="ARBA" id="ARBA00022519"/>
    </source>
</evidence>
<dbReference type="PANTHER" id="PTHR39342:SF1">
    <property type="entry name" value="UPF0283 MEMBRANE PROTEIN YCJF"/>
    <property type="match status" value="1"/>
</dbReference>
<feature type="transmembrane region" description="Helical" evidence="9">
    <location>
        <begin position="91"/>
        <end position="111"/>
    </location>
</feature>
<organism evidence="10 11">
    <name type="scientific">Shewanella maritima</name>
    <dbReference type="NCBI Taxonomy" id="2520507"/>
    <lineage>
        <taxon>Bacteria</taxon>
        <taxon>Pseudomonadati</taxon>
        <taxon>Pseudomonadota</taxon>
        <taxon>Gammaproteobacteria</taxon>
        <taxon>Alteromonadales</taxon>
        <taxon>Shewanellaceae</taxon>
        <taxon>Shewanella</taxon>
    </lineage>
</organism>
<evidence type="ECO:0000256" key="7">
    <source>
        <dbReference type="ARBA" id="ARBA00023136"/>
    </source>
</evidence>
<reference evidence="10 11" key="1">
    <citation type="submission" date="2019-02" db="EMBL/GenBank/DDBJ databases">
        <title>Shewanella sp. D4-2 isolated from Dokdo Island.</title>
        <authorList>
            <person name="Baek K."/>
        </authorList>
    </citation>
    <scope>NUCLEOTIDE SEQUENCE [LARGE SCALE GENOMIC DNA]</scope>
    <source>
        <strain evidence="10 11">D4-2</strain>
    </source>
</reference>
<feature type="compositionally biased region" description="Basic and acidic residues" evidence="8">
    <location>
        <begin position="372"/>
        <end position="381"/>
    </location>
</feature>
<feature type="transmembrane region" description="Helical" evidence="9">
    <location>
        <begin position="117"/>
        <end position="138"/>
    </location>
</feature>
<evidence type="ECO:0000256" key="9">
    <source>
        <dbReference type="SAM" id="Phobius"/>
    </source>
</evidence>
<feature type="transmembrane region" description="Helical" evidence="9">
    <location>
        <begin position="225"/>
        <end position="248"/>
    </location>
</feature>
<keyword evidence="11" id="KW-1185">Reference proteome</keyword>
<evidence type="ECO:0000313" key="11">
    <source>
        <dbReference type="Proteomes" id="UP000291106"/>
    </source>
</evidence>
<accession>A0A411PKZ6</accession>
<keyword evidence="7 9" id="KW-0472">Membrane</keyword>
<name>A0A411PKZ6_9GAMM</name>
<keyword evidence="6 9" id="KW-1133">Transmembrane helix</keyword>
<dbReference type="Proteomes" id="UP000291106">
    <property type="component" value="Chromosome"/>
</dbReference>
<dbReference type="InterPro" id="IPR021147">
    <property type="entry name" value="DUF697"/>
</dbReference>
<dbReference type="EMBL" id="CP036200">
    <property type="protein sequence ID" value="QBF84185.1"/>
    <property type="molecule type" value="Genomic_DNA"/>
</dbReference>
<evidence type="ECO:0000256" key="2">
    <source>
        <dbReference type="ARBA" id="ARBA00008255"/>
    </source>
</evidence>
<evidence type="ECO:0000256" key="1">
    <source>
        <dbReference type="ARBA" id="ARBA00004429"/>
    </source>
</evidence>
<protein>
    <submittedName>
        <fullName evidence="10">TIGR01620 family protein</fullName>
    </submittedName>
</protein>
<dbReference type="InterPro" id="IPR006507">
    <property type="entry name" value="UPF0283"/>
</dbReference>
<dbReference type="Pfam" id="PF05128">
    <property type="entry name" value="DUF697"/>
    <property type="match status" value="1"/>
</dbReference>
<keyword evidence="3" id="KW-1003">Cell membrane</keyword>
<feature type="compositionally biased region" description="Polar residues" evidence="8">
    <location>
        <begin position="361"/>
        <end position="371"/>
    </location>
</feature>
<dbReference type="AlphaFoldDB" id="A0A411PKZ6"/>
<proteinExistence type="inferred from homology"/>
<dbReference type="RefSeq" id="WP_130602043.1">
    <property type="nucleotide sequence ID" value="NZ_CP036200.1"/>
</dbReference>
<evidence type="ECO:0000313" key="10">
    <source>
        <dbReference type="EMBL" id="QBF84185.1"/>
    </source>
</evidence>
<feature type="region of interest" description="Disordered" evidence="8">
    <location>
        <begin position="361"/>
        <end position="381"/>
    </location>
</feature>
<keyword evidence="5 9" id="KW-0812">Transmembrane</keyword>
<comment type="subcellular location">
    <subcellularLocation>
        <location evidence="1">Cell inner membrane</location>
        <topology evidence="1">Multi-pass membrane protein</topology>
    </subcellularLocation>
</comment>
<feature type="region of interest" description="Disordered" evidence="8">
    <location>
        <begin position="18"/>
        <end position="43"/>
    </location>
</feature>
<evidence type="ECO:0000256" key="8">
    <source>
        <dbReference type="SAM" id="MobiDB-lite"/>
    </source>
</evidence>
<evidence type="ECO:0000256" key="6">
    <source>
        <dbReference type="ARBA" id="ARBA00022989"/>
    </source>
</evidence>
<dbReference type="GO" id="GO:0005886">
    <property type="term" value="C:plasma membrane"/>
    <property type="evidence" value="ECO:0007669"/>
    <property type="project" value="UniProtKB-SubCell"/>
</dbReference>
<keyword evidence="4" id="KW-0997">Cell inner membrane</keyword>
<gene>
    <name evidence="10" type="ORF">EXU30_17035</name>
</gene>
<dbReference type="NCBIfam" id="TIGR01620">
    <property type="entry name" value="hyp_HI0043"/>
    <property type="match status" value="1"/>
</dbReference>
<comment type="similarity">
    <text evidence="2">Belongs to the UPF0283 family.</text>
</comment>
<dbReference type="PANTHER" id="PTHR39342">
    <property type="entry name" value="UPF0283 MEMBRANE PROTEIN YCJF"/>
    <property type="match status" value="1"/>
</dbReference>
<dbReference type="KEGG" id="smai:EXU30_17035"/>